<dbReference type="AlphaFoldDB" id="A0A0M0GM28"/>
<dbReference type="Proteomes" id="UP000037269">
    <property type="component" value="Unassembled WGS sequence"/>
</dbReference>
<proteinExistence type="predicted"/>
<dbReference type="PIRSF" id="PIRSF034934">
    <property type="entry name" value="AbiF_AbiD"/>
    <property type="match status" value="1"/>
</dbReference>
<accession>A0A0M0GM28</accession>
<evidence type="ECO:0000313" key="1">
    <source>
        <dbReference type="EMBL" id="KON90461.1"/>
    </source>
</evidence>
<gene>
    <name evidence="1" type="ORF">AF333_28650</name>
</gene>
<keyword evidence="2" id="KW-1185">Reference proteome</keyword>
<dbReference type="PATRIC" id="fig|47500.9.peg.3"/>
<reference evidence="1 2" key="1">
    <citation type="submission" date="2015-07" db="EMBL/GenBank/DDBJ databases">
        <title>Fjat-14205 dsm 2895.</title>
        <authorList>
            <person name="Liu B."/>
            <person name="Wang J."/>
            <person name="Zhu Y."/>
            <person name="Liu G."/>
            <person name="Chen Q."/>
            <person name="Chen Z."/>
            <person name="Lan J."/>
            <person name="Che J."/>
            <person name="Ge C."/>
            <person name="Shi H."/>
            <person name="Pan Z."/>
            <person name="Liu X."/>
        </authorList>
    </citation>
    <scope>NUCLEOTIDE SEQUENCE [LARGE SCALE GENOMIC DNA]</scope>
    <source>
        <strain evidence="1 2">DSM 2895</strain>
    </source>
</reference>
<dbReference type="EMBL" id="LGUG01000012">
    <property type="protein sequence ID" value="KON90461.1"/>
    <property type="molecule type" value="Genomic_DNA"/>
</dbReference>
<organism evidence="1 2">
    <name type="scientific">Aneurinibacillus migulanus</name>
    <name type="common">Bacillus migulanus</name>
    <dbReference type="NCBI Taxonomy" id="47500"/>
    <lineage>
        <taxon>Bacteria</taxon>
        <taxon>Bacillati</taxon>
        <taxon>Bacillota</taxon>
        <taxon>Bacilli</taxon>
        <taxon>Bacillales</taxon>
        <taxon>Paenibacillaceae</taxon>
        <taxon>Aneurinibacillus group</taxon>
        <taxon>Aneurinibacillus</taxon>
    </lineage>
</organism>
<protein>
    <recommendedName>
        <fullName evidence="3">Abortive infection bacteriophage resistance protein</fullName>
    </recommendedName>
</protein>
<comment type="caution">
    <text evidence="1">The sequence shown here is derived from an EMBL/GenBank/DDBJ whole genome shotgun (WGS) entry which is preliminary data.</text>
</comment>
<dbReference type="InterPro" id="IPR017034">
    <property type="entry name" value="Abi_system_AbiD/AbiF"/>
</dbReference>
<sequence length="290" mass="34686">MEENQMKPALTHEEQLNLLKNRNLIIKNEYFALEILKRVNYYRLRGYTLSLEKNDRFFDGITFEHVYTLYQFDQKLRNILLPMLENIEIAFRTEIAYVLAHKYGPLGYKNKEYFKSELHHANFLLEVKKETSRGKELFVQHYQQKYDGQFPIWAVVELITFGALSMLFKNMKKDDQKKIAGETYGTTPFYIESWLRTLAYVRNVCAHYGRLYGKRLVLSPKLFDDDKKRGIQEKSPFAAIYIMSRLCLDKSVWDFFISNLYALVSQYEDQIKLHLIGFPENWYELLNEKR</sequence>
<dbReference type="InterPro" id="IPR011664">
    <property type="entry name" value="Abi_system_AbiD/AbiF-like"/>
</dbReference>
<evidence type="ECO:0008006" key="3">
    <source>
        <dbReference type="Google" id="ProtNLM"/>
    </source>
</evidence>
<evidence type="ECO:0000313" key="2">
    <source>
        <dbReference type="Proteomes" id="UP000037269"/>
    </source>
</evidence>
<dbReference type="Pfam" id="PF07751">
    <property type="entry name" value="Abi_2"/>
    <property type="match status" value="1"/>
</dbReference>
<dbReference type="RefSeq" id="WP_043063289.1">
    <property type="nucleotide sequence ID" value="NZ_BJOA01000092.1"/>
</dbReference>
<dbReference type="GeneID" id="42309103"/>
<name>A0A0M0GM28_ANEMI</name>
<dbReference type="STRING" id="47500.AF333_28650"/>
<dbReference type="OrthoDB" id="5363652at2"/>